<sequence>MTININVPDIHELKPRITVFGVGGAGGNAVNNMITAGLQGVDFVVANTDAQALTMSKAQRIVQMGTAVTQGLGAGSQPNVGAAAAEEVLDELRDHLSGANMVFVTAGMGGGTGTGAAPVIAKTAREMGILTVGVVTKPFHFEGGRRMRTAEAGINELHKVVDTLLIIPNQNLFRVANEKTTFADAFAMADQVLYSGVACITDLMVKEGLINLDFADVRAVMREMGKAMMGTGEASGDKRALTAAEAAIANPLIDDSSMKGAKGLLISITGGKDLTLFEVDEAATRIREEVDQDANIIVGATFDEALDGLIRVSVVATGIEQAAIARNTQATSAPVANPAPQAQAPAAVAESRLADLTARLRADNQRLAERAQKLEAQIPATASAPVAAAPTAPRPNVERAALAAIAAAVAPNVPAAPVQPASYGDVTVRPIAQKPTLFPEPEQAPLAMQEPMTPDTFIPPQAERPPVRAPRMPRLDELPMPAQAEIRQARGEVEEEHPQKTRLSLLQRLANVGLGRREEESEPPIAARTAGPAMPPLPDRKPQRSVAQQIAASEPPVSEYARRPAPQGLDAHGRPAPVAPAPQGDDHLDIPAFLRRQAT</sequence>
<dbReference type="GO" id="GO:0005525">
    <property type="term" value="F:GTP binding"/>
    <property type="evidence" value="ECO:0007669"/>
    <property type="project" value="UniProtKB-UniRule"/>
</dbReference>
<evidence type="ECO:0000313" key="13">
    <source>
        <dbReference type="Proteomes" id="UP000077173"/>
    </source>
</evidence>
<evidence type="ECO:0000256" key="2">
    <source>
        <dbReference type="ARBA" id="ARBA00022490"/>
    </source>
</evidence>
<evidence type="ECO:0000313" key="12">
    <source>
        <dbReference type="EMBL" id="OAF18093.1"/>
    </source>
</evidence>
<dbReference type="Gene3D" id="3.30.1330.20">
    <property type="entry name" value="Tubulin/FtsZ, C-terminal domain"/>
    <property type="match status" value="1"/>
</dbReference>
<feature type="binding site" evidence="5">
    <location>
        <begin position="111"/>
        <end position="113"/>
    </location>
    <ligand>
        <name>GTP</name>
        <dbReference type="ChEBI" id="CHEBI:37565"/>
    </ligand>
</feature>
<feature type="domain" description="Tubulin/FtsZ GTPase" evidence="10">
    <location>
        <begin position="16"/>
        <end position="208"/>
    </location>
</feature>
<dbReference type="PANTHER" id="PTHR30314">
    <property type="entry name" value="CELL DIVISION PROTEIN FTSZ-RELATED"/>
    <property type="match status" value="1"/>
</dbReference>
<feature type="binding site" evidence="5">
    <location>
        <position position="146"/>
    </location>
    <ligand>
        <name>GTP</name>
        <dbReference type="ChEBI" id="CHEBI:37565"/>
    </ligand>
</feature>
<dbReference type="RefSeq" id="WP_063677969.1">
    <property type="nucleotide sequence ID" value="NZ_LSEF01000037.1"/>
</dbReference>
<evidence type="ECO:0000256" key="4">
    <source>
        <dbReference type="ARBA" id="ARBA00023134"/>
    </source>
</evidence>
<keyword evidence="2 5" id="KW-0963">Cytoplasm</keyword>
<dbReference type="InterPro" id="IPR008280">
    <property type="entry name" value="Tub_FtsZ_C"/>
</dbReference>
<dbReference type="InterPro" id="IPR017844">
    <property type="entry name" value="Cell_div_FtsZ_C"/>
</dbReference>
<proteinExistence type="inferred from homology"/>
<dbReference type="GO" id="GO:0043093">
    <property type="term" value="P:FtsZ-dependent cytokinesis"/>
    <property type="evidence" value="ECO:0007669"/>
    <property type="project" value="UniProtKB-UniRule"/>
</dbReference>
<dbReference type="GO" id="GO:0003924">
    <property type="term" value="F:GTPase activity"/>
    <property type="evidence" value="ECO:0007669"/>
    <property type="project" value="UniProtKB-UniRule"/>
</dbReference>
<feature type="binding site" evidence="5">
    <location>
        <position position="190"/>
    </location>
    <ligand>
        <name>GTP</name>
        <dbReference type="ChEBI" id="CHEBI:37565"/>
    </ligand>
</feature>
<comment type="function">
    <text evidence="5 7">Essential cell division protein that forms a contractile ring structure (Z ring) at the future cell division site. The regulation of the ring assembly controls the timing and the location of cell division. One of the functions of the FtsZ ring is to recruit other cell division proteins to the septum to produce a new cell wall between the dividing cells. Binds GTP and shows GTPase activity.</text>
</comment>
<dbReference type="SMART" id="SM00865">
    <property type="entry name" value="Tubulin_C"/>
    <property type="match status" value="1"/>
</dbReference>
<dbReference type="FunFam" id="3.40.50.1440:FF:000001">
    <property type="entry name" value="Cell division protein FtsZ"/>
    <property type="match status" value="1"/>
</dbReference>
<dbReference type="PANTHER" id="PTHR30314:SF3">
    <property type="entry name" value="MITOCHONDRIAL DIVISION PROTEIN FSZA"/>
    <property type="match status" value="1"/>
</dbReference>
<keyword evidence="5 7" id="KW-0132">Cell division</keyword>
<keyword evidence="8" id="KW-0175">Coiled coil</keyword>
<dbReference type="AlphaFoldDB" id="A0A176ZE15"/>
<protein>
    <recommendedName>
        <fullName evidence="5 6">Cell division protein FtsZ</fullName>
    </recommendedName>
</protein>
<evidence type="ECO:0000256" key="9">
    <source>
        <dbReference type="SAM" id="MobiDB-lite"/>
    </source>
</evidence>
<evidence type="ECO:0000256" key="8">
    <source>
        <dbReference type="SAM" id="Coils"/>
    </source>
</evidence>
<comment type="subunit">
    <text evidence="5">Homodimer. Polymerizes to form a dynamic ring structure in a strictly GTP-dependent manner. Interacts directly with several other division proteins.</text>
</comment>
<evidence type="ECO:0000259" key="11">
    <source>
        <dbReference type="SMART" id="SM00865"/>
    </source>
</evidence>
<dbReference type="FunFam" id="3.30.1330.20:FF:000011">
    <property type="entry name" value="Cell division protein FtsZ"/>
    <property type="match status" value="1"/>
</dbReference>
<dbReference type="InterPro" id="IPR000158">
    <property type="entry name" value="Cell_div_FtsZ"/>
</dbReference>
<evidence type="ECO:0000256" key="7">
    <source>
        <dbReference type="RuleBase" id="RU000631"/>
    </source>
</evidence>
<dbReference type="Gene3D" id="3.40.50.1440">
    <property type="entry name" value="Tubulin/FtsZ, GTPase domain"/>
    <property type="match status" value="1"/>
</dbReference>
<dbReference type="EMBL" id="LSEF01000037">
    <property type="protein sequence ID" value="OAF18093.1"/>
    <property type="molecule type" value="Genomic_DNA"/>
</dbReference>
<dbReference type="SMART" id="SM00864">
    <property type="entry name" value="Tubulin"/>
    <property type="match status" value="1"/>
</dbReference>
<feature type="domain" description="Tubulin/FtsZ 2-layer sandwich" evidence="11">
    <location>
        <begin position="210"/>
        <end position="328"/>
    </location>
</feature>
<name>A0A176ZE15_9BRAD</name>
<evidence type="ECO:0000259" key="10">
    <source>
        <dbReference type="SMART" id="SM00864"/>
    </source>
</evidence>
<comment type="similarity">
    <text evidence="1 5 7">Belongs to the FtsZ family.</text>
</comment>
<evidence type="ECO:0000256" key="6">
    <source>
        <dbReference type="NCBIfam" id="TIGR00065"/>
    </source>
</evidence>
<dbReference type="PROSITE" id="PS01134">
    <property type="entry name" value="FTSZ_1"/>
    <property type="match status" value="1"/>
</dbReference>
<feature type="region of interest" description="Disordered" evidence="9">
    <location>
        <begin position="514"/>
        <end position="599"/>
    </location>
</feature>
<keyword evidence="13" id="KW-1185">Reference proteome</keyword>
<dbReference type="InterPro" id="IPR003008">
    <property type="entry name" value="Tubulin_FtsZ_GTPase"/>
</dbReference>
<dbReference type="GO" id="GO:0005737">
    <property type="term" value="C:cytoplasm"/>
    <property type="evidence" value="ECO:0007669"/>
    <property type="project" value="UniProtKB-SubCell"/>
</dbReference>
<dbReference type="GO" id="GO:0032153">
    <property type="term" value="C:cell division site"/>
    <property type="evidence" value="ECO:0007669"/>
    <property type="project" value="UniProtKB-UniRule"/>
</dbReference>
<comment type="subcellular location">
    <subcellularLocation>
        <location evidence="5">Cytoplasm</location>
    </subcellularLocation>
    <text evidence="5">Assembles at midcell at the inner surface of the cytoplasmic membrane.</text>
</comment>
<dbReference type="InterPro" id="IPR024757">
    <property type="entry name" value="FtsZ_C"/>
</dbReference>
<dbReference type="InterPro" id="IPR036525">
    <property type="entry name" value="Tubulin/FtsZ_GTPase_sf"/>
</dbReference>
<dbReference type="NCBIfam" id="TIGR00065">
    <property type="entry name" value="ftsZ"/>
    <property type="match status" value="1"/>
</dbReference>
<reference evidence="12 13" key="1">
    <citation type="submission" date="2016-02" db="EMBL/GenBank/DDBJ databases">
        <title>Draft genome sequence of the strain BR 10247T Bradyrhizobium neotropicale isolated from nodules of Centrolobium paraense.</title>
        <authorList>
            <person name="Simoes-Araujo J.L."/>
            <person name="Barauna A.C."/>
            <person name="Silva K."/>
            <person name="Zilli J.E."/>
        </authorList>
    </citation>
    <scope>NUCLEOTIDE SEQUENCE [LARGE SCALE GENOMIC DNA]</scope>
    <source>
        <strain evidence="12 13">BR 10247</strain>
    </source>
</reference>
<dbReference type="InterPro" id="IPR018316">
    <property type="entry name" value="Tubulin/FtsZ_2-layer-sand-dom"/>
</dbReference>
<dbReference type="GO" id="GO:0051258">
    <property type="term" value="P:protein polymerization"/>
    <property type="evidence" value="ECO:0007669"/>
    <property type="project" value="UniProtKB-UniRule"/>
</dbReference>
<feature type="binding site" evidence="5">
    <location>
        <position position="142"/>
    </location>
    <ligand>
        <name>GTP</name>
        <dbReference type="ChEBI" id="CHEBI:37565"/>
    </ligand>
</feature>
<evidence type="ECO:0000256" key="1">
    <source>
        <dbReference type="ARBA" id="ARBA00009690"/>
    </source>
</evidence>
<keyword evidence="5 7" id="KW-0717">Septation</keyword>
<keyword evidence="3 5" id="KW-0547">Nucleotide-binding</keyword>
<keyword evidence="5 7" id="KW-0131">Cell cycle</keyword>
<dbReference type="InterPro" id="IPR045061">
    <property type="entry name" value="FtsZ/CetZ"/>
</dbReference>
<dbReference type="CDD" id="cd02201">
    <property type="entry name" value="FtsZ_type1"/>
    <property type="match status" value="1"/>
</dbReference>
<dbReference type="SUPFAM" id="SSF55307">
    <property type="entry name" value="Tubulin C-terminal domain-like"/>
    <property type="match status" value="1"/>
</dbReference>
<feature type="binding site" evidence="5">
    <location>
        <begin position="24"/>
        <end position="28"/>
    </location>
    <ligand>
        <name>GTP</name>
        <dbReference type="ChEBI" id="CHEBI:37565"/>
    </ligand>
</feature>
<accession>A0A176ZE15</accession>
<dbReference type="HAMAP" id="MF_00909">
    <property type="entry name" value="FtsZ"/>
    <property type="match status" value="1"/>
</dbReference>
<organism evidence="12 13">
    <name type="scientific">Bradyrhizobium neotropicale</name>
    <dbReference type="NCBI Taxonomy" id="1497615"/>
    <lineage>
        <taxon>Bacteria</taxon>
        <taxon>Pseudomonadati</taxon>
        <taxon>Pseudomonadota</taxon>
        <taxon>Alphaproteobacteria</taxon>
        <taxon>Hyphomicrobiales</taxon>
        <taxon>Nitrobacteraceae</taxon>
        <taxon>Bradyrhizobium</taxon>
    </lineage>
</organism>
<dbReference type="Proteomes" id="UP000077173">
    <property type="component" value="Unassembled WGS sequence"/>
</dbReference>
<feature type="coiled-coil region" evidence="8">
    <location>
        <begin position="346"/>
        <end position="377"/>
    </location>
</feature>
<dbReference type="InterPro" id="IPR020805">
    <property type="entry name" value="Cell_div_FtsZ_CS"/>
</dbReference>
<dbReference type="SUPFAM" id="SSF52490">
    <property type="entry name" value="Tubulin nucleotide-binding domain-like"/>
    <property type="match status" value="1"/>
</dbReference>
<dbReference type="PROSITE" id="PS01135">
    <property type="entry name" value="FTSZ_2"/>
    <property type="match status" value="1"/>
</dbReference>
<comment type="caution">
    <text evidence="12">The sequence shown here is derived from an EMBL/GenBank/DDBJ whole genome shotgun (WGS) entry which is preliminary data.</text>
</comment>
<gene>
    <name evidence="5" type="primary">ftsZ</name>
    <name evidence="12" type="ORF">AXW67_06170</name>
</gene>
<dbReference type="InterPro" id="IPR037103">
    <property type="entry name" value="Tubulin/FtsZ-like_C"/>
</dbReference>
<dbReference type="NCBIfam" id="TIGR03483">
    <property type="entry name" value="FtsZ_alphas_C"/>
    <property type="match status" value="1"/>
</dbReference>
<dbReference type="PRINTS" id="PR00423">
    <property type="entry name" value="CELLDVISFTSZ"/>
</dbReference>
<evidence type="ECO:0000256" key="5">
    <source>
        <dbReference type="HAMAP-Rule" id="MF_00909"/>
    </source>
</evidence>
<dbReference type="Pfam" id="PF00091">
    <property type="entry name" value="Tubulin"/>
    <property type="match status" value="1"/>
</dbReference>
<keyword evidence="4 5" id="KW-0342">GTP-binding</keyword>
<evidence type="ECO:0000256" key="3">
    <source>
        <dbReference type="ARBA" id="ARBA00022741"/>
    </source>
</evidence>
<dbReference type="Pfam" id="PF12327">
    <property type="entry name" value="FtsZ_C"/>
    <property type="match status" value="1"/>
</dbReference>
<dbReference type="GO" id="GO:0000917">
    <property type="term" value="P:division septum assembly"/>
    <property type="evidence" value="ECO:0007669"/>
    <property type="project" value="UniProtKB-KW"/>
</dbReference>